<dbReference type="GO" id="GO:0015628">
    <property type="term" value="P:protein secretion by the type II secretion system"/>
    <property type="evidence" value="ECO:0007669"/>
    <property type="project" value="InterPro"/>
</dbReference>
<keyword evidence="1" id="KW-0488">Methylation</keyword>
<organism evidence="3 4">
    <name type="scientific">Algisphaera agarilytica</name>
    <dbReference type="NCBI Taxonomy" id="1385975"/>
    <lineage>
        <taxon>Bacteria</taxon>
        <taxon>Pseudomonadati</taxon>
        <taxon>Planctomycetota</taxon>
        <taxon>Phycisphaerae</taxon>
        <taxon>Phycisphaerales</taxon>
        <taxon>Phycisphaeraceae</taxon>
        <taxon>Algisphaera</taxon>
    </lineage>
</organism>
<name>A0A7X0H698_9BACT</name>
<dbReference type="Proteomes" id="UP000541810">
    <property type="component" value="Unassembled WGS sequence"/>
</dbReference>
<protein>
    <submittedName>
        <fullName evidence="3">Prepilin-type N-terminal cleavage/methylation domain-containing protein</fullName>
    </submittedName>
</protein>
<keyword evidence="2" id="KW-0812">Transmembrane</keyword>
<proteinExistence type="predicted"/>
<reference evidence="3 4" key="1">
    <citation type="submission" date="2020-08" db="EMBL/GenBank/DDBJ databases">
        <title>Genomic Encyclopedia of Type Strains, Phase IV (KMG-IV): sequencing the most valuable type-strain genomes for metagenomic binning, comparative biology and taxonomic classification.</title>
        <authorList>
            <person name="Goeker M."/>
        </authorList>
    </citation>
    <scope>NUCLEOTIDE SEQUENCE [LARGE SCALE GENOMIC DNA]</scope>
    <source>
        <strain evidence="3 4">DSM 103725</strain>
    </source>
</reference>
<dbReference type="InterPro" id="IPR045584">
    <property type="entry name" value="Pilin-like"/>
</dbReference>
<dbReference type="InterPro" id="IPR012902">
    <property type="entry name" value="N_methyl_site"/>
</dbReference>
<feature type="transmembrane region" description="Helical" evidence="2">
    <location>
        <begin position="6"/>
        <end position="26"/>
    </location>
</feature>
<evidence type="ECO:0000313" key="3">
    <source>
        <dbReference type="EMBL" id="MBB6429832.1"/>
    </source>
</evidence>
<dbReference type="SUPFAM" id="SSF54523">
    <property type="entry name" value="Pili subunits"/>
    <property type="match status" value="1"/>
</dbReference>
<dbReference type="RefSeq" id="WP_184677392.1">
    <property type="nucleotide sequence ID" value="NZ_JACHGY010000001.1"/>
</dbReference>
<comment type="caution">
    <text evidence="3">The sequence shown here is derived from an EMBL/GenBank/DDBJ whole genome shotgun (WGS) entry which is preliminary data.</text>
</comment>
<evidence type="ECO:0000256" key="2">
    <source>
        <dbReference type="SAM" id="Phobius"/>
    </source>
</evidence>
<dbReference type="Gene3D" id="3.30.700.10">
    <property type="entry name" value="Glycoprotein, Type 4 Pilin"/>
    <property type="match status" value="1"/>
</dbReference>
<dbReference type="AlphaFoldDB" id="A0A7X0H698"/>
<dbReference type="EMBL" id="JACHGY010000001">
    <property type="protein sequence ID" value="MBB6429832.1"/>
    <property type="molecule type" value="Genomic_DNA"/>
</dbReference>
<dbReference type="InterPro" id="IPR000983">
    <property type="entry name" value="Bac_GSPG_pilin"/>
</dbReference>
<evidence type="ECO:0000313" key="4">
    <source>
        <dbReference type="Proteomes" id="UP000541810"/>
    </source>
</evidence>
<dbReference type="PANTHER" id="PTHR30093">
    <property type="entry name" value="GENERAL SECRETION PATHWAY PROTEIN G"/>
    <property type="match status" value="1"/>
</dbReference>
<keyword evidence="2" id="KW-1133">Transmembrane helix</keyword>
<sequence length="150" mass="16639">MISRGFSIIELVIVIVIVGLLAAIAVPRLAAFGANGKYATTHQGFRQIAAALDIYHADYMAYPPNAAIQTLPPEMVGYLDEAAFTVPPPIGRAWDWNGEGSGIRDHGFNLSIHTVSREDRDEMERRFDDDNPETGIYRNQSHYLIWPVGP</sequence>
<dbReference type="NCBIfam" id="TIGR02532">
    <property type="entry name" value="IV_pilin_GFxxxE"/>
    <property type="match status" value="1"/>
</dbReference>
<dbReference type="PRINTS" id="PR00813">
    <property type="entry name" value="BCTERIALGSPG"/>
</dbReference>
<gene>
    <name evidence="3" type="ORF">HNQ40_001638</name>
</gene>
<dbReference type="Pfam" id="PF07963">
    <property type="entry name" value="N_methyl"/>
    <property type="match status" value="1"/>
</dbReference>
<accession>A0A7X0H698</accession>
<evidence type="ECO:0000256" key="1">
    <source>
        <dbReference type="ARBA" id="ARBA00022481"/>
    </source>
</evidence>
<keyword evidence="4" id="KW-1185">Reference proteome</keyword>
<keyword evidence="2" id="KW-0472">Membrane</keyword>
<dbReference type="GO" id="GO:0015627">
    <property type="term" value="C:type II protein secretion system complex"/>
    <property type="evidence" value="ECO:0007669"/>
    <property type="project" value="InterPro"/>
</dbReference>